<comment type="caution">
    <text evidence="4">The sequence shown here is derived from an EMBL/GenBank/DDBJ whole genome shotgun (WGS) entry which is preliminary data.</text>
</comment>
<evidence type="ECO:0000313" key="4">
    <source>
        <dbReference type="EMBL" id="TYR38461.1"/>
    </source>
</evidence>
<dbReference type="PANTHER" id="PTHR30273">
    <property type="entry name" value="PERIPLASMIC SIGNAL SENSOR AND SIGMA FACTOR ACTIVATOR FECR-RELATED"/>
    <property type="match status" value="1"/>
</dbReference>
<gene>
    <name evidence="4" type="ORF">FXV77_04065</name>
</gene>
<evidence type="ECO:0000313" key="5">
    <source>
        <dbReference type="Proteomes" id="UP000322362"/>
    </source>
</evidence>
<feature type="domain" description="FecR protein" evidence="2">
    <location>
        <begin position="115"/>
        <end position="208"/>
    </location>
</feature>
<feature type="domain" description="Protein FecR C-terminal" evidence="3">
    <location>
        <begin position="253"/>
        <end position="314"/>
    </location>
</feature>
<dbReference type="Pfam" id="PF16344">
    <property type="entry name" value="FecR_C"/>
    <property type="match status" value="1"/>
</dbReference>
<accession>A0A5D4HBD2</accession>
<reference evidence="4 5" key="1">
    <citation type="submission" date="2019-08" db="EMBL/GenBank/DDBJ databases">
        <title>Phlebobacter frassis gen. nov. sp. nov., a new member of family Sphingobacteriaceae isolated from sand fly rearing media.</title>
        <authorList>
            <person name="Kakumanu M.L."/>
            <person name="Marayati B.F."/>
            <person name="Wada-Katsumata A."/>
            <person name="Wasserberg G."/>
            <person name="Schal C."/>
            <person name="Apperson C.S."/>
            <person name="Ponnusamy L."/>
        </authorList>
    </citation>
    <scope>NUCLEOTIDE SEQUENCE [LARGE SCALE GENOMIC DNA]</scope>
    <source>
        <strain evidence="4 5">SSI9</strain>
    </source>
</reference>
<keyword evidence="1" id="KW-0812">Transmembrane</keyword>
<keyword evidence="1" id="KW-0472">Membrane</keyword>
<proteinExistence type="predicted"/>
<dbReference type="AlphaFoldDB" id="A0A5D4HBD2"/>
<dbReference type="Proteomes" id="UP000322362">
    <property type="component" value="Unassembled WGS sequence"/>
</dbReference>
<dbReference type="Gene3D" id="2.60.120.1440">
    <property type="match status" value="1"/>
</dbReference>
<feature type="transmembrane region" description="Helical" evidence="1">
    <location>
        <begin position="80"/>
        <end position="101"/>
    </location>
</feature>
<dbReference type="InterPro" id="IPR032508">
    <property type="entry name" value="FecR_C"/>
</dbReference>
<dbReference type="InterPro" id="IPR012373">
    <property type="entry name" value="Ferrdict_sens_TM"/>
</dbReference>
<dbReference type="Pfam" id="PF04773">
    <property type="entry name" value="FecR"/>
    <property type="match status" value="1"/>
</dbReference>
<evidence type="ECO:0000259" key="2">
    <source>
        <dbReference type="Pfam" id="PF04773"/>
    </source>
</evidence>
<evidence type="ECO:0000259" key="3">
    <source>
        <dbReference type="Pfam" id="PF16344"/>
    </source>
</evidence>
<organism evidence="4 5">
    <name type="scientific">Sphingobacterium phlebotomi</name>
    <dbReference type="NCBI Taxonomy" id="2605433"/>
    <lineage>
        <taxon>Bacteria</taxon>
        <taxon>Pseudomonadati</taxon>
        <taxon>Bacteroidota</taxon>
        <taxon>Sphingobacteriia</taxon>
        <taxon>Sphingobacteriales</taxon>
        <taxon>Sphingobacteriaceae</taxon>
        <taxon>Sphingobacterium</taxon>
    </lineage>
</organism>
<sequence>MEERELLEYLRGRKRDAEDYQKVMSQESRKKLQKIWDEYSVTMKKGAPDFDVMLNNIHHKLGVADVEDRNMRFIIRSMTIFRQVAVILFLPLLGAIVYFLFTPSFEQNEEEFLEISTLPGTVTQLILSDSTHVWLNQSTSFRYPREFKGKERLVVVLEGEAYFEVTSDKDNPFIVDNAMMKTTVTGTKFNISTSIKRGFFEASLIDGEIILENAEHKLSMNPGSIARFNTNTKSLTYDEKPVALHKSWIDGELHFEDEPLWHVFEKLSDWYNVDFVLKDDELKNLLLTAKIKFENLEQFLGTVTKSLPIRYTIEVDEPTTKKIVYISKN</sequence>
<keyword evidence="5" id="KW-1185">Reference proteome</keyword>
<dbReference type="RefSeq" id="WP_148917890.1">
    <property type="nucleotide sequence ID" value="NZ_VTAV01000001.1"/>
</dbReference>
<dbReference type="PIRSF" id="PIRSF018266">
    <property type="entry name" value="FecR"/>
    <property type="match status" value="1"/>
</dbReference>
<protein>
    <submittedName>
        <fullName evidence="4">DUF4974 domain-containing protein</fullName>
    </submittedName>
</protein>
<dbReference type="Gene3D" id="3.55.50.30">
    <property type="match status" value="1"/>
</dbReference>
<dbReference type="GO" id="GO:0016989">
    <property type="term" value="F:sigma factor antagonist activity"/>
    <property type="evidence" value="ECO:0007669"/>
    <property type="project" value="TreeGrafter"/>
</dbReference>
<dbReference type="PANTHER" id="PTHR30273:SF2">
    <property type="entry name" value="PROTEIN FECR"/>
    <property type="match status" value="1"/>
</dbReference>
<keyword evidence="1" id="KW-1133">Transmembrane helix</keyword>
<dbReference type="InterPro" id="IPR006860">
    <property type="entry name" value="FecR"/>
</dbReference>
<evidence type="ECO:0000256" key="1">
    <source>
        <dbReference type="SAM" id="Phobius"/>
    </source>
</evidence>
<name>A0A5D4HBD2_9SPHI</name>
<dbReference type="EMBL" id="VTAV01000001">
    <property type="protein sequence ID" value="TYR38461.1"/>
    <property type="molecule type" value="Genomic_DNA"/>
</dbReference>